<reference evidence="2 4" key="1">
    <citation type="journal article" date="2013" name="Genome Announc.">
        <title>The Draft Genome Sequence of Sphingomonas paucimobilis Strain HER1398 (Proteobacteria), Host to the Giant PAU Phage, Indicates That It Is a Member of the Genus Sphingobacterium (Bacteroidetes).</title>
        <authorList>
            <person name="White R.A.III."/>
            <person name="Suttle C.A."/>
        </authorList>
    </citation>
    <scope>NUCLEOTIDE SEQUENCE [LARGE SCALE GENOMIC DNA]</scope>
    <source>
        <strain evidence="2 4">HER1398</strain>
    </source>
</reference>
<comment type="caution">
    <text evidence="2">The sequence shown here is derived from an EMBL/GenBank/DDBJ whole genome shotgun (WGS) entry which is preliminary data.</text>
</comment>
<feature type="transmembrane region" description="Helical" evidence="1">
    <location>
        <begin position="145"/>
        <end position="167"/>
    </location>
</feature>
<evidence type="ECO:0000313" key="4">
    <source>
        <dbReference type="Proteomes" id="UP000016584"/>
    </source>
</evidence>
<dbReference type="EMBL" id="ATDL01000021">
    <property type="protein sequence ID" value="ERJ57877.1"/>
    <property type="molecule type" value="Genomic_DNA"/>
</dbReference>
<dbReference type="PATRIC" id="fig|1346330.5.peg.1290"/>
<gene>
    <name evidence="2" type="ORF">M472_03765</name>
    <name evidence="3" type="ORF">M472_16335</name>
</gene>
<name>U2HQW8_9SPHI</name>
<evidence type="ECO:0000313" key="2">
    <source>
        <dbReference type="EMBL" id="ERJ57877.1"/>
    </source>
</evidence>
<proteinExistence type="predicted"/>
<dbReference type="EMBL" id="ATDL01000007">
    <property type="protein sequence ID" value="ERJ60328.1"/>
    <property type="molecule type" value="Genomic_DNA"/>
</dbReference>
<feature type="transmembrane region" description="Helical" evidence="1">
    <location>
        <begin position="46"/>
        <end position="68"/>
    </location>
</feature>
<accession>U2HQW8</accession>
<dbReference type="Proteomes" id="UP000016584">
    <property type="component" value="Unassembled WGS sequence"/>
</dbReference>
<keyword evidence="4" id="KW-1185">Reference proteome</keyword>
<sequence>MKKTDLLNLAIRIIGIILFLYSINSIKELLFYFALPINSIAVDECVSFIGVLLFTIIIQWILAALLMFKSDSITNLLIKNRDDHTQEFSPPYTQKDMLRSALVIIGITVIVLHLPDFIINTVKYIRLVQANDPSKSFDLTNVETSALKIILAYAMIYFSSQISTYFYQTNKD</sequence>
<dbReference type="RefSeq" id="WP_021069468.1">
    <property type="nucleotide sequence ID" value="NZ_ATDL01000007.1"/>
</dbReference>
<evidence type="ECO:0000256" key="1">
    <source>
        <dbReference type="SAM" id="Phobius"/>
    </source>
</evidence>
<dbReference type="AlphaFoldDB" id="U2HQW8"/>
<dbReference type="OrthoDB" id="794695at2"/>
<keyword evidence="1" id="KW-0812">Transmembrane</keyword>
<protein>
    <submittedName>
        <fullName evidence="2">Uncharacterized protein</fullName>
    </submittedName>
</protein>
<feature type="transmembrane region" description="Helical" evidence="1">
    <location>
        <begin position="101"/>
        <end position="125"/>
    </location>
</feature>
<keyword evidence="1" id="KW-0472">Membrane</keyword>
<evidence type="ECO:0000313" key="3">
    <source>
        <dbReference type="EMBL" id="ERJ60328.1"/>
    </source>
</evidence>
<feature type="transmembrane region" description="Helical" evidence="1">
    <location>
        <begin position="7"/>
        <end position="26"/>
    </location>
</feature>
<organism evidence="2 4">
    <name type="scientific">Sphingobacterium paucimobilis HER1398</name>
    <dbReference type="NCBI Taxonomy" id="1346330"/>
    <lineage>
        <taxon>Bacteria</taxon>
        <taxon>Pseudomonadati</taxon>
        <taxon>Bacteroidota</taxon>
        <taxon>Sphingobacteriia</taxon>
        <taxon>Sphingobacteriales</taxon>
        <taxon>Sphingobacteriaceae</taxon>
        <taxon>Sphingobacterium</taxon>
    </lineage>
</organism>
<keyword evidence="1" id="KW-1133">Transmembrane helix</keyword>